<dbReference type="OMA" id="GHNHAGN"/>
<dbReference type="PANTHER" id="PTHR16509">
    <property type="match status" value="1"/>
</dbReference>
<dbReference type="GO" id="GO:0047631">
    <property type="term" value="F:ADP-ribose diphosphatase activity"/>
    <property type="evidence" value="ECO:0000318"/>
    <property type="project" value="GO_Central"/>
</dbReference>
<evidence type="ECO:0000256" key="5">
    <source>
        <dbReference type="ARBA" id="ARBA00012453"/>
    </source>
</evidence>
<evidence type="ECO:0000313" key="19">
    <source>
        <dbReference type="EnsemblPlants" id="Pp3c23_9280V3.1"/>
    </source>
</evidence>
<sequence>MMESICSQPYLAQHHSVVNSAAGHKDVISLPQALSFTTALASPALRDCPSWVGFSKCILSLSFGRISRVGPVRVRCAAASSPRGRERLSGKNMANEEALAAKLAEMTLMKKEQSPQEKPLFSFGVITDIQYADIDDGKSFQGVPRYYRHASEVLERAVDAWNKHGNLAFAVHFGDIVDGFCPKEQSKQAFERILSELANFERGPVYHMLGNHCLYNLPRQELNQFLNIPTSGLHSYYSFSPNNEFLFVVLDGYDVSALGWPADHPHTAAAMELLNTRNPNKEKNSPEGLVGVERRFVKFNGGVGDEQLAWLENTLREAQEAQQKVIICCHLPMDPGASFPSALLWNYDAVLAVVHKFNCVVACFAGHAHEGGHSVDSHGVHHHVLEAVLECPPGSDAYGYVNVFSDHLSLCGTDRMRSYDMNFQSSGMHPSHSLN</sequence>
<proteinExistence type="inferred from homology"/>
<dbReference type="GO" id="GO:0030145">
    <property type="term" value="F:manganese ion binding"/>
    <property type="evidence" value="ECO:0000318"/>
    <property type="project" value="GO_Central"/>
</dbReference>
<reference evidence="19" key="3">
    <citation type="submission" date="2020-12" db="UniProtKB">
        <authorList>
            <consortium name="EnsemblPlants"/>
        </authorList>
    </citation>
    <scope>IDENTIFICATION</scope>
</reference>
<evidence type="ECO:0000259" key="17">
    <source>
        <dbReference type="Pfam" id="PF00149"/>
    </source>
</evidence>
<comment type="catalytic activity">
    <reaction evidence="14">
        <text>CDP-choline + H2O = phosphocholine + CMP + 2 H(+)</text>
        <dbReference type="Rhea" id="RHEA:32487"/>
        <dbReference type="ChEBI" id="CHEBI:15377"/>
        <dbReference type="ChEBI" id="CHEBI:15378"/>
        <dbReference type="ChEBI" id="CHEBI:58779"/>
        <dbReference type="ChEBI" id="CHEBI:60377"/>
        <dbReference type="ChEBI" id="CHEBI:295975"/>
        <dbReference type="EC" id="3.6.1.53"/>
    </reaction>
</comment>
<evidence type="ECO:0000256" key="4">
    <source>
        <dbReference type="ARBA" id="ARBA00012443"/>
    </source>
</evidence>
<comment type="similarity">
    <text evidence="2">Belongs to the ADPRibase-Mn family.</text>
</comment>
<evidence type="ECO:0000256" key="16">
    <source>
        <dbReference type="ARBA" id="ARBA00049546"/>
    </source>
</evidence>
<evidence type="ECO:0000256" key="14">
    <source>
        <dbReference type="ARBA" id="ARBA00047636"/>
    </source>
</evidence>
<dbReference type="GO" id="GO:0008663">
    <property type="term" value="F:2',3'-cyclic-nucleotide 2'-phosphodiesterase activity"/>
    <property type="evidence" value="ECO:0000318"/>
    <property type="project" value="GO_Central"/>
</dbReference>
<evidence type="ECO:0000256" key="13">
    <source>
        <dbReference type="ARBA" id="ARBA00047486"/>
    </source>
</evidence>
<dbReference type="EC" id="3.6.1.16" evidence="4"/>
<comment type="catalytic activity">
    <reaction evidence="13">
        <text>CDP-glycerol + H2O = sn-glycerol 3-phosphate + CMP + 2 H(+)</text>
        <dbReference type="Rhea" id="RHEA:21692"/>
        <dbReference type="ChEBI" id="CHEBI:15377"/>
        <dbReference type="ChEBI" id="CHEBI:15378"/>
        <dbReference type="ChEBI" id="CHEBI:57597"/>
        <dbReference type="ChEBI" id="CHEBI:58311"/>
        <dbReference type="ChEBI" id="CHEBI:60377"/>
        <dbReference type="EC" id="3.6.1.16"/>
    </reaction>
</comment>
<dbReference type="RefSeq" id="XP_024362908.1">
    <property type="nucleotide sequence ID" value="XM_024507140.2"/>
</dbReference>
<reference evidence="18 20" key="1">
    <citation type="journal article" date="2008" name="Science">
        <title>The Physcomitrella genome reveals evolutionary insights into the conquest of land by plants.</title>
        <authorList>
            <person name="Rensing S."/>
            <person name="Lang D."/>
            <person name="Zimmer A."/>
            <person name="Terry A."/>
            <person name="Salamov A."/>
            <person name="Shapiro H."/>
            <person name="Nishiyama T."/>
            <person name="Perroud P.-F."/>
            <person name="Lindquist E."/>
            <person name="Kamisugi Y."/>
            <person name="Tanahashi T."/>
            <person name="Sakakibara K."/>
            <person name="Fujita T."/>
            <person name="Oishi K."/>
            <person name="Shin-I T."/>
            <person name="Kuroki Y."/>
            <person name="Toyoda A."/>
            <person name="Suzuki Y."/>
            <person name="Hashimoto A."/>
            <person name="Yamaguchi K."/>
            <person name="Sugano A."/>
            <person name="Kohara Y."/>
            <person name="Fujiyama A."/>
            <person name="Anterola A."/>
            <person name="Aoki S."/>
            <person name="Ashton N."/>
            <person name="Barbazuk W.B."/>
            <person name="Barker E."/>
            <person name="Bennetzen J."/>
            <person name="Bezanilla M."/>
            <person name="Blankenship R."/>
            <person name="Cho S.H."/>
            <person name="Dutcher S."/>
            <person name="Estelle M."/>
            <person name="Fawcett J.A."/>
            <person name="Gundlach H."/>
            <person name="Hanada K."/>
            <person name="Heyl A."/>
            <person name="Hicks K.A."/>
            <person name="Hugh J."/>
            <person name="Lohr M."/>
            <person name="Mayer K."/>
            <person name="Melkozernov A."/>
            <person name="Murata T."/>
            <person name="Nelson D."/>
            <person name="Pils B."/>
            <person name="Prigge M."/>
            <person name="Reiss B."/>
            <person name="Renner T."/>
            <person name="Rombauts S."/>
            <person name="Rushton P."/>
            <person name="Sanderfoot A."/>
            <person name="Schween G."/>
            <person name="Shiu S.-H."/>
            <person name="Stueber K."/>
            <person name="Theodoulou F.L."/>
            <person name="Tu H."/>
            <person name="Van de Peer Y."/>
            <person name="Verrier P.J."/>
            <person name="Waters E."/>
            <person name="Wood A."/>
            <person name="Yang L."/>
            <person name="Cove D."/>
            <person name="Cuming A."/>
            <person name="Hasebe M."/>
            <person name="Lucas S."/>
            <person name="Mishler D.B."/>
            <person name="Reski R."/>
            <person name="Grigoriev I."/>
            <person name="Quatrano R.S."/>
            <person name="Boore J.L."/>
        </authorList>
    </citation>
    <scope>NUCLEOTIDE SEQUENCE [LARGE SCALE GENOMIC DNA]</scope>
    <source>
        <strain evidence="19 20">cv. Gransden 2004</strain>
    </source>
</reference>
<dbReference type="PANTHER" id="PTHR16509:SF1">
    <property type="entry name" value="MANGANESE-DEPENDENT ADP-RIBOSE_CDP-ALCOHOL DIPHOSPHATASE"/>
    <property type="match status" value="1"/>
</dbReference>
<name>A0A2K1IIM2_PHYPA</name>
<evidence type="ECO:0000256" key="3">
    <source>
        <dbReference type="ARBA" id="ARBA00011245"/>
    </source>
</evidence>
<evidence type="ECO:0000256" key="6">
    <source>
        <dbReference type="ARBA" id="ARBA00012529"/>
    </source>
</evidence>
<evidence type="ECO:0000256" key="7">
    <source>
        <dbReference type="ARBA" id="ARBA00016378"/>
    </source>
</evidence>
<dbReference type="SUPFAM" id="SSF56300">
    <property type="entry name" value="Metallo-dependent phosphatases"/>
    <property type="match status" value="1"/>
</dbReference>
<evidence type="ECO:0000256" key="12">
    <source>
        <dbReference type="ARBA" id="ARBA00032579"/>
    </source>
</evidence>
<comment type="catalytic activity">
    <reaction evidence="16">
        <text>ADP-D-ribose + H2O = D-ribose 5-phosphate + AMP + 2 H(+)</text>
        <dbReference type="Rhea" id="RHEA:10412"/>
        <dbReference type="ChEBI" id="CHEBI:15377"/>
        <dbReference type="ChEBI" id="CHEBI:15378"/>
        <dbReference type="ChEBI" id="CHEBI:57967"/>
        <dbReference type="ChEBI" id="CHEBI:78346"/>
        <dbReference type="ChEBI" id="CHEBI:456215"/>
        <dbReference type="EC" id="3.6.1.13"/>
    </reaction>
</comment>
<gene>
    <name evidence="19" type="primary">LOC112276109</name>
    <name evidence="18" type="ORF">PHYPA_027818</name>
</gene>
<comment type="subunit">
    <text evidence="3">Monomer.</text>
</comment>
<organism evidence="18">
    <name type="scientific">Physcomitrium patens</name>
    <name type="common">Spreading-leaved earth moss</name>
    <name type="synonym">Physcomitrella patens</name>
    <dbReference type="NCBI Taxonomy" id="3218"/>
    <lineage>
        <taxon>Eukaryota</taxon>
        <taxon>Viridiplantae</taxon>
        <taxon>Streptophyta</taxon>
        <taxon>Embryophyta</taxon>
        <taxon>Bryophyta</taxon>
        <taxon>Bryophytina</taxon>
        <taxon>Bryopsida</taxon>
        <taxon>Funariidae</taxon>
        <taxon>Funariales</taxon>
        <taxon>Funariaceae</taxon>
        <taxon>Physcomitrium</taxon>
    </lineage>
</organism>
<feature type="domain" description="Calcineurin-like phosphoesterase" evidence="17">
    <location>
        <begin position="122"/>
        <end position="370"/>
    </location>
</feature>
<comment type="catalytic activity">
    <reaction evidence="15">
        <text>ADP-D-ribose + H2O = D-ribose 5-phosphate + AMP + 2 H(+)</text>
        <dbReference type="Rhea" id="RHEA:10412"/>
        <dbReference type="ChEBI" id="CHEBI:15377"/>
        <dbReference type="ChEBI" id="CHEBI:15378"/>
        <dbReference type="ChEBI" id="CHEBI:57967"/>
        <dbReference type="ChEBI" id="CHEBI:78346"/>
        <dbReference type="ChEBI" id="CHEBI:456215"/>
        <dbReference type="EC" id="3.6.1.53"/>
    </reaction>
</comment>
<evidence type="ECO:0000256" key="10">
    <source>
        <dbReference type="ARBA" id="ARBA00022833"/>
    </source>
</evidence>
<dbReference type="GO" id="GO:0047734">
    <property type="term" value="F:CDP-glycerol diphosphatase activity"/>
    <property type="evidence" value="ECO:0000318"/>
    <property type="project" value="GO_Central"/>
</dbReference>
<evidence type="ECO:0000256" key="2">
    <source>
        <dbReference type="ARBA" id="ARBA00006362"/>
    </source>
</evidence>
<comment type="cofactor">
    <cofactor evidence="1">
        <name>Mg(2+)</name>
        <dbReference type="ChEBI" id="CHEBI:18420"/>
    </cofactor>
</comment>
<dbReference type="Proteomes" id="UP000006727">
    <property type="component" value="Chromosome 23"/>
</dbReference>
<dbReference type="GeneID" id="112276109"/>
<dbReference type="Pfam" id="PF00149">
    <property type="entry name" value="Metallophos"/>
    <property type="match status" value="1"/>
</dbReference>
<dbReference type="InterPro" id="IPR029052">
    <property type="entry name" value="Metallo-depent_PP-like"/>
</dbReference>
<dbReference type="InterPro" id="IPR041869">
    <property type="entry name" value="MPP_ADPRM"/>
</dbReference>
<protein>
    <recommendedName>
        <fullName evidence="7">Manganese-dependent ADP-ribose/CDP-alcohol diphosphatase</fullName>
        <ecNumber evidence="5">3.6.1.13</ecNumber>
        <ecNumber evidence="4">3.6.1.16</ecNumber>
        <ecNumber evidence="6">3.6.1.53</ecNumber>
    </recommendedName>
    <alternativeName>
        <fullName evidence="12">ADPRibase-Mn</fullName>
    </alternativeName>
    <alternativeName>
        <fullName evidence="11">CDP-choline phosphohydrolase</fullName>
    </alternativeName>
</protein>
<dbReference type="EC" id="3.6.1.53" evidence="6"/>
<keyword evidence="10" id="KW-0862">Zinc</keyword>
<dbReference type="CDD" id="cd07396">
    <property type="entry name" value="MPP_Nbla03831"/>
    <property type="match status" value="1"/>
</dbReference>
<evidence type="ECO:0000256" key="15">
    <source>
        <dbReference type="ARBA" id="ARBA00047894"/>
    </source>
</evidence>
<dbReference type="InterPro" id="IPR004843">
    <property type="entry name" value="Calcineurin-like_PHP"/>
</dbReference>
<evidence type="ECO:0000256" key="11">
    <source>
        <dbReference type="ARBA" id="ARBA00030848"/>
    </source>
</evidence>
<evidence type="ECO:0000256" key="1">
    <source>
        <dbReference type="ARBA" id="ARBA00001946"/>
    </source>
</evidence>
<dbReference type="EnsemblPlants" id="Pp3c23_9280V3.1">
    <property type="protein sequence ID" value="Pp3c23_9280V3.1"/>
    <property type="gene ID" value="Pp3c23_9280"/>
</dbReference>
<evidence type="ECO:0000256" key="9">
    <source>
        <dbReference type="ARBA" id="ARBA00022801"/>
    </source>
</evidence>
<dbReference type="EMBL" id="ABEU02000023">
    <property type="protein sequence ID" value="PNR29126.1"/>
    <property type="molecule type" value="Genomic_DNA"/>
</dbReference>
<evidence type="ECO:0000313" key="20">
    <source>
        <dbReference type="Proteomes" id="UP000006727"/>
    </source>
</evidence>
<keyword evidence="9" id="KW-0378">Hydrolase</keyword>
<keyword evidence="8" id="KW-0479">Metal-binding</keyword>
<dbReference type="Gene3D" id="3.60.21.10">
    <property type="match status" value="1"/>
</dbReference>
<evidence type="ECO:0000313" key="18">
    <source>
        <dbReference type="EMBL" id="PNR29126.1"/>
    </source>
</evidence>
<dbReference type="EC" id="3.6.1.13" evidence="5"/>
<dbReference type="Gramene" id="Pp3c23_9280V3.1">
    <property type="protein sequence ID" value="Pp3c23_9280V3.1"/>
    <property type="gene ID" value="Pp3c23_9280"/>
</dbReference>
<keyword evidence="20" id="KW-1185">Reference proteome</keyword>
<dbReference type="STRING" id="3218.A0A2K1IIM2"/>
<reference evidence="18 20" key="2">
    <citation type="journal article" date="2018" name="Plant J.">
        <title>The Physcomitrella patens chromosome-scale assembly reveals moss genome structure and evolution.</title>
        <authorList>
            <person name="Lang D."/>
            <person name="Ullrich K.K."/>
            <person name="Murat F."/>
            <person name="Fuchs J."/>
            <person name="Jenkins J."/>
            <person name="Haas F.B."/>
            <person name="Piednoel M."/>
            <person name="Gundlach H."/>
            <person name="Van Bel M."/>
            <person name="Meyberg R."/>
            <person name="Vives C."/>
            <person name="Morata J."/>
            <person name="Symeonidi A."/>
            <person name="Hiss M."/>
            <person name="Muchero W."/>
            <person name="Kamisugi Y."/>
            <person name="Saleh O."/>
            <person name="Blanc G."/>
            <person name="Decker E.L."/>
            <person name="van Gessel N."/>
            <person name="Grimwood J."/>
            <person name="Hayes R.D."/>
            <person name="Graham S.W."/>
            <person name="Gunter L.E."/>
            <person name="McDaniel S.F."/>
            <person name="Hoernstein S.N.W."/>
            <person name="Larsson A."/>
            <person name="Li F.W."/>
            <person name="Perroud P.F."/>
            <person name="Phillips J."/>
            <person name="Ranjan P."/>
            <person name="Rokshar D.S."/>
            <person name="Rothfels C.J."/>
            <person name="Schneider L."/>
            <person name="Shu S."/>
            <person name="Stevenson D.W."/>
            <person name="Thummler F."/>
            <person name="Tillich M."/>
            <person name="Villarreal Aguilar J.C."/>
            <person name="Widiez T."/>
            <person name="Wong G.K."/>
            <person name="Wymore A."/>
            <person name="Zhang Y."/>
            <person name="Zimmer A.D."/>
            <person name="Quatrano R.S."/>
            <person name="Mayer K.F.X."/>
            <person name="Goodstein D."/>
            <person name="Casacuberta J.M."/>
            <person name="Vandepoele K."/>
            <person name="Reski R."/>
            <person name="Cuming A.C."/>
            <person name="Tuskan G.A."/>
            <person name="Maumus F."/>
            <person name="Salse J."/>
            <person name="Schmutz J."/>
            <person name="Rensing S.A."/>
        </authorList>
    </citation>
    <scope>NUCLEOTIDE SEQUENCE [LARGE SCALE GENOMIC DNA]</scope>
    <source>
        <strain evidence="19 20">cv. Gransden 2004</strain>
    </source>
</reference>
<dbReference type="Gramene" id="Pp3c23_9280V3.2">
    <property type="protein sequence ID" value="Pp3c23_9280V3.2"/>
    <property type="gene ID" value="Pp3c23_9280"/>
</dbReference>
<evidence type="ECO:0000256" key="8">
    <source>
        <dbReference type="ARBA" id="ARBA00022723"/>
    </source>
</evidence>
<dbReference type="AlphaFoldDB" id="A0A2K1IIM2"/>
<accession>A0A2K1IIM2</accession>
<dbReference type="EnsemblPlants" id="Pp3c23_9280V3.2">
    <property type="protein sequence ID" value="Pp3c23_9280V3.2"/>
    <property type="gene ID" value="Pp3c23_9280"/>
</dbReference>
<dbReference type="PaxDb" id="3218-PP1S10_111V6.2"/>